<accession>A0A813EFZ0</accession>
<evidence type="ECO:0000256" key="1">
    <source>
        <dbReference type="SAM" id="MobiDB-lite"/>
    </source>
</evidence>
<reference evidence="2" key="1">
    <citation type="submission" date="2021-02" db="EMBL/GenBank/DDBJ databases">
        <authorList>
            <person name="Dougan E. K."/>
            <person name="Rhodes N."/>
            <person name="Thang M."/>
            <person name="Chan C."/>
        </authorList>
    </citation>
    <scope>NUCLEOTIDE SEQUENCE</scope>
</reference>
<name>A0A813EFZ0_POLGL</name>
<feature type="region of interest" description="Disordered" evidence="1">
    <location>
        <begin position="474"/>
        <end position="561"/>
    </location>
</feature>
<comment type="caution">
    <text evidence="2">The sequence shown here is derived from an EMBL/GenBank/DDBJ whole genome shotgun (WGS) entry which is preliminary data.</text>
</comment>
<evidence type="ECO:0000313" key="3">
    <source>
        <dbReference type="Proteomes" id="UP000654075"/>
    </source>
</evidence>
<dbReference type="EMBL" id="CAJNNV010011160">
    <property type="protein sequence ID" value="CAE8599479.1"/>
    <property type="molecule type" value="Genomic_DNA"/>
</dbReference>
<feature type="compositionally biased region" description="Polar residues" evidence="1">
    <location>
        <begin position="486"/>
        <end position="534"/>
    </location>
</feature>
<protein>
    <submittedName>
        <fullName evidence="2">Uncharacterized protein</fullName>
    </submittedName>
</protein>
<evidence type="ECO:0000313" key="2">
    <source>
        <dbReference type="EMBL" id="CAE8599479.1"/>
    </source>
</evidence>
<proteinExistence type="predicted"/>
<feature type="non-terminal residue" evidence="2">
    <location>
        <position position="1"/>
    </location>
</feature>
<keyword evidence="3" id="KW-1185">Reference proteome</keyword>
<organism evidence="2 3">
    <name type="scientific">Polarella glacialis</name>
    <name type="common">Dinoflagellate</name>
    <dbReference type="NCBI Taxonomy" id="89957"/>
    <lineage>
        <taxon>Eukaryota</taxon>
        <taxon>Sar</taxon>
        <taxon>Alveolata</taxon>
        <taxon>Dinophyceae</taxon>
        <taxon>Suessiales</taxon>
        <taxon>Suessiaceae</taxon>
        <taxon>Polarella</taxon>
    </lineage>
</organism>
<dbReference type="Proteomes" id="UP000654075">
    <property type="component" value="Unassembled WGS sequence"/>
</dbReference>
<gene>
    <name evidence="2" type="ORF">PGLA1383_LOCUS17825</name>
</gene>
<sequence>MACREAEIEKAGRELSWSSDQAPWLNPTVVGLFADPYCEDLQLFVDGQAGAPEVICRELGSLIAGLALVLPFSSQTTLRGAVEWAGSRLQQVVPIPPDSSLAVLVPAVKSKLIALTQGDVFVQVCGWYHKVDKPPDYVLLVWERTGKAEFALCVVNTGTGRGYHPSRAGPEEYPKSKVLCAWRLVGIAQELLVEDAFLHALLLPATLEGCHEKNNAGHLYEVLLPYLLPKCDGWLDRHTCKEYSKAEHYSTPQRAQLATFKCVSSCLRFLLARKGLCQAERKQLMLEVRRAVCAKLHKCFGGQAVCPEGGMPKAAVTIAHLAGRQLALKALREHRAGRLDDAGLAGVRALIAKLDAASGRTLVGEGKLNLGPIWRSTPQVSYPGFWQPELYWQGLDLVLAARSAKPVLGAMTVQTTPKQLDLVKRPSSREELLKSLLADAQALLEVKEDRWAAQHACALIEAAVGSSLLPLPARAHRQQPRHYEAFSSSSDSGTTHNQGPGKVSNQPSNQAGAPASSTSHPAVGQNPVQSSNQAPKDEGEPPNPAFEYEPPNPANECEPPIPSLLGKSRLLRPIHDLALMYASCAVQCVSQDSRIHLAVQVMTVASLLIMFDSVLRACPDSLVARALGDMPLITHDMLVMLGQLPVPDLRWLRIRSELHAYVTSQGSSQERFMDVGAPQNWHGRYLFQADLRQGPLKPTLDVMGRLLQLCFPPAQGVPFMSVAAPEALISGLAGLNTQHKDNKNVPTLLVGSFSQEQLLCAWLLSPNQALLQKAPEWPMAWGLNLLARWIGSPYKKLLPGGSPAGEFPRVSWHFAVSLQGGGAEIEGHLRFGGGPKTYPMAAVGAPAASSSMAAVKVHEPKAAEYDEASVVLLPGFSLEPFASSDSSLTGEEAERFLLALSVPPLRVPLLLRFFAESRVPTLKHKRLLAAFEAALFEPYLYDLDGPPAEAPCDPKHLGTKVGLLLHELQLNPHCVWQPLSEMLTDVRRLSKLVARDSEGADVVLALLRVVARIHKMLVAEVDSPDPEWHLTQPTATSWLDELDAFEHELVERLQQWFAEELQSRSIQAMRMCPGTTEEDAGNVLQAFCYVNTWLLLQREEEDQGSGPKVPLTGELGAEILGIGLSEFWGALQVWRVPAIKLIKGASEETRQVLLLAAVNAVAHGAVREDLYFRPSSYGYFDGFAGGRKKVTVDMQRFHIVFHEESMRPLPFLVTRSKTYTELFGDRSPNCRLTDYADGCVAHVQVDTQAYELHWSRMRFVRALSEADGFPKITRAASRGNPFVLWSFSGRSFKEMRALATTPPSPDEVNAALIPLRAAPLAMQ</sequence>